<dbReference type="EMBL" id="MU006804">
    <property type="protein sequence ID" value="KAF2635764.1"/>
    <property type="molecule type" value="Genomic_DNA"/>
</dbReference>
<gene>
    <name evidence="2" type="ORF">P280DRAFT_361674</name>
</gene>
<protein>
    <recommendedName>
        <fullName evidence="1">Superoxide dismutase copper/zinc binding domain-containing protein</fullName>
    </recommendedName>
</protein>
<dbReference type="Proteomes" id="UP000799753">
    <property type="component" value="Unassembled WGS sequence"/>
</dbReference>
<organism evidence="2 3">
    <name type="scientific">Massarina eburnea CBS 473.64</name>
    <dbReference type="NCBI Taxonomy" id="1395130"/>
    <lineage>
        <taxon>Eukaryota</taxon>
        <taxon>Fungi</taxon>
        <taxon>Dikarya</taxon>
        <taxon>Ascomycota</taxon>
        <taxon>Pezizomycotina</taxon>
        <taxon>Dothideomycetes</taxon>
        <taxon>Pleosporomycetidae</taxon>
        <taxon>Pleosporales</taxon>
        <taxon>Massarineae</taxon>
        <taxon>Massarinaceae</taxon>
        <taxon>Massarina</taxon>
    </lineage>
</organism>
<dbReference type="AlphaFoldDB" id="A0A6A6RP12"/>
<reference evidence="2" key="1">
    <citation type="journal article" date="2020" name="Stud. Mycol.">
        <title>101 Dothideomycetes genomes: a test case for predicting lifestyles and emergence of pathogens.</title>
        <authorList>
            <person name="Haridas S."/>
            <person name="Albert R."/>
            <person name="Binder M."/>
            <person name="Bloem J."/>
            <person name="Labutti K."/>
            <person name="Salamov A."/>
            <person name="Andreopoulos B."/>
            <person name="Baker S."/>
            <person name="Barry K."/>
            <person name="Bills G."/>
            <person name="Bluhm B."/>
            <person name="Cannon C."/>
            <person name="Castanera R."/>
            <person name="Culley D."/>
            <person name="Daum C."/>
            <person name="Ezra D."/>
            <person name="Gonzalez J."/>
            <person name="Henrissat B."/>
            <person name="Kuo A."/>
            <person name="Liang C."/>
            <person name="Lipzen A."/>
            <person name="Lutzoni F."/>
            <person name="Magnuson J."/>
            <person name="Mondo S."/>
            <person name="Nolan M."/>
            <person name="Ohm R."/>
            <person name="Pangilinan J."/>
            <person name="Park H.-J."/>
            <person name="Ramirez L."/>
            <person name="Alfaro M."/>
            <person name="Sun H."/>
            <person name="Tritt A."/>
            <person name="Yoshinaga Y."/>
            <person name="Zwiers L.-H."/>
            <person name="Turgeon B."/>
            <person name="Goodwin S."/>
            <person name="Spatafora J."/>
            <person name="Crous P."/>
            <person name="Grigoriev I."/>
        </authorList>
    </citation>
    <scope>NUCLEOTIDE SEQUENCE</scope>
    <source>
        <strain evidence="2">CBS 473.64</strain>
    </source>
</reference>
<feature type="non-terminal residue" evidence="2">
    <location>
        <position position="148"/>
    </location>
</feature>
<dbReference type="Gene3D" id="2.60.40.200">
    <property type="entry name" value="Superoxide dismutase, copper/zinc binding domain"/>
    <property type="match status" value="1"/>
</dbReference>
<dbReference type="InterPro" id="IPR001424">
    <property type="entry name" value="SOD_Cu_Zn_dom"/>
</dbReference>
<feature type="domain" description="Superoxide dismutase copper/zinc binding" evidence="1">
    <location>
        <begin position="15"/>
        <end position="137"/>
    </location>
</feature>
<dbReference type="OrthoDB" id="159229at2759"/>
<name>A0A6A6RP12_9PLEO</name>
<evidence type="ECO:0000313" key="3">
    <source>
        <dbReference type="Proteomes" id="UP000799753"/>
    </source>
</evidence>
<keyword evidence="3" id="KW-1185">Reference proteome</keyword>
<dbReference type="SUPFAM" id="SSF49329">
    <property type="entry name" value="Cu,Zn superoxide dismutase-like"/>
    <property type="match status" value="1"/>
</dbReference>
<dbReference type="Pfam" id="PF00080">
    <property type="entry name" value="Sod_Cu"/>
    <property type="match status" value="1"/>
</dbReference>
<proteinExistence type="predicted"/>
<evidence type="ECO:0000313" key="2">
    <source>
        <dbReference type="EMBL" id="KAF2635764.1"/>
    </source>
</evidence>
<dbReference type="InterPro" id="IPR036423">
    <property type="entry name" value="SOD-like_Cu/Zn_dom_sf"/>
</dbReference>
<evidence type="ECO:0000259" key="1">
    <source>
        <dbReference type="Pfam" id="PF00080"/>
    </source>
</evidence>
<dbReference type="GO" id="GO:0006801">
    <property type="term" value="P:superoxide metabolic process"/>
    <property type="evidence" value="ECO:0007669"/>
    <property type="project" value="InterPro"/>
</dbReference>
<feature type="non-terminal residue" evidence="2">
    <location>
        <position position="1"/>
    </location>
</feature>
<dbReference type="GO" id="GO:0046872">
    <property type="term" value="F:metal ion binding"/>
    <property type="evidence" value="ECO:0007669"/>
    <property type="project" value="InterPro"/>
</dbReference>
<accession>A0A6A6RP12</accession>
<sequence>LFIAEFQASNNSLLRGSITLQTAAKDNVGADVSVTLNGLEQNNGPFDFHIHKARVPADGNCTATTGHYDPMGAGGGSYKCNVSTRQFCEIGDLSGKWGAAPKEGGQFSSRFTDVYLGTNPTGPNYVGNLSVVVHSGYTGYRIACANLV</sequence>